<reference evidence="1 2" key="1">
    <citation type="submission" date="2023-07" db="EMBL/GenBank/DDBJ databases">
        <title>Sorghum-associated microbial communities from plants grown in Nebraska, USA.</title>
        <authorList>
            <person name="Schachtman D."/>
        </authorList>
    </citation>
    <scope>NUCLEOTIDE SEQUENCE [LARGE SCALE GENOMIC DNA]</scope>
    <source>
        <strain evidence="1 2">DS1307</strain>
    </source>
</reference>
<sequence>MRAYLSQSDALLKSATVAAVDAVGGISRASELLGMGTSALTKYCSTAEEWSKNFIRVDLAVALDRATGHPFLTTAMNQLVADQAPVSVGEITATAILKLDGVLDDVVRSIAVAIEDGHMDAAERHEVRSRIVPAMQFLARLDAMMAGAC</sequence>
<dbReference type="EMBL" id="JAUSRF010000006">
    <property type="protein sequence ID" value="MDP9837578.1"/>
    <property type="molecule type" value="Genomic_DNA"/>
</dbReference>
<dbReference type="RefSeq" id="WP_306834421.1">
    <property type="nucleotide sequence ID" value="NZ_JAUSRF010000006.1"/>
</dbReference>
<accession>A0ABT9PSY6</accession>
<comment type="caution">
    <text evidence="1">The sequence shown here is derived from an EMBL/GenBank/DDBJ whole genome shotgun (WGS) entry which is preliminary data.</text>
</comment>
<protein>
    <submittedName>
        <fullName evidence="1">Uncharacterized membrane protein YebE (DUF533 family)</fullName>
    </submittedName>
</protein>
<evidence type="ECO:0000313" key="2">
    <source>
        <dbReference type="Proteomes" id="UP001241472"/>
    </source>
</evidence>
<proteinExistence type="predicted"/>
<dbReference type="Proteomes" id="UP001241472">
    <property type="component" value="Unassembled WGS sequence"/>
</dbReference>
<organism evidence="1 2">
    <name type="scientific">Neorhizobium huautlense</name>
    <dbReference type="NCBI Taxonomy" id="67774"/>
    <lineage>
        <taxon>Bacteria</taxon>
        <taxon>Pseudomonadati</taxon>
        <taxon>Pseudomonadota</taxon>
        <taxon>Alphaproteobacteria</taxon>
        <taxon>Hyphomicrobiales</taxon>
        <taxon>Rhizobiaceae</taxon>
        <taxon>Rhizobium/Agrobacterium group</taxon>
        <taxon>Neorhizobium</taxon>
    </lineage>
</organism>
<keyword evidence="2" id="KW-1185">Reference proteome</keyword>
<gene>
    <name evidence="1" type="ORF">J2T09_002330</name>
</gene>
<name>A0ABT9PSY6_9HYPH</name>
<evidence type="ECO:0000313" key="1">
    <source>
        <dbReference type="EMBL" id="MDP9837578.1"/>
    </source>
</evidence>